<evidence type="ECO:0000313" key="2">
    <source>
        <dbReference type="Proteomes" id="UP001154015"/>
    </source>
</evidence>
<sequence length="42" mass="4225">MNASCLDVAPGGHREFSVRHRELGCASAGTAVGALVAADLIT</sequence>
<gene>
    <name evidence="1" type="ORF">SGL43_04617</name>
</gene>
<name>A0ABN8V4P4_STRGL</name>
<keyword evidence="2" id="KW-1185">Reference proteome</keyword>
<accession>A0ABN8V4P4</accession>
<dbReference type="EMBL" id="CAKXYP010000013">
    <property type="protein sequence ID" value="CAH9417570.1"/>
    <property type="molecule type" value="Genomic_DNA"/>
</dbReference>
<reference evidence="1" key="1">
    <citation type="submission" date="2022-03" db="EMBL/GenBank/DDBJ databases">
        <authorList>
            <person name="Leyn A S."/>
        </authorList>
    </citation>
    <scope>NUCLEOTIDE SEQUENCE</scope>
    <source>
        <strain evidence="1">Streptomyces globisporus 4-3</strain>
    </source>
</reference>
<dbReference type="Proteomes" id="UP001154015">
    <property type="component" value="Unassembled WGS sequence"/>
</dbReference>
<evidence type="ECO:0000313" key="1">
    <source>
        <dbReference type="EMBL" id="CAH9417570.1"/>
    </source>
</evidence>
<comment type="caution">
    <text evidence="1">The sequence shown here is derived from an EMBL/GenBank/DDBJ whole genome shotgun (WGS) entry which is preliminary data.</text>
</comment>
<protein>
    <submittedName>
        <fullName evidence="1">Uncharacterized protein</fullName>
    </submittedName>
</protein>
<proteinExistence type="predicted"/>
<organism evidence="1 2">
    <name type="scientific">Streptomyces globisporus</name>
    <dbReference type="NCBI Taxonomy" id="1908"/>
    <lineage>
        <taxon>Bacteria</taxon>
        <taxon>Bacillati</taxon>
        <taxon>Actinomycetota</taxon>
        <taxon>Actinomycetes</taxon>
        <taxon>Kitasatosporales</taxon>
        <taxon>Streptomycetaceae</taxon>
        <taxon>Streptomyces</taxon>
    </lineage>
</organism>